<comment type="function">
    <text evidence="4">Non catalytic subunit of RNase H2, an endonuclease that specifically degrades the RNA of RNA:DNA hybrids. Participates in DNA replication, possibly by mediating the removal of lagging-strand Okazaki fragment RNA primers during DNA replication. Mediates the excision of single ribonucleotides from DNA:RNA duplexes.</text>
</comment>
<organism evidence="10 11">
    <name type="scientific">Penicillium thymicola</name>
    <dbReference type="NCBI Taxonomy" id="293382"/>
    <lineage>
        <taxon>Eukaryota</taxon>
        <taxon>Fungi</taxon>
        <taxon>Dikarya</taxon>
        <taxon>Ascomycota</taxon>
        <taxon>Pezizomycotina</taxon>
        <taxon>Eurotiomycetes</taxon>
        <taxon>Eurotiomycetidae</taxon>
        <taxon>Eurotiales</taxon>
        <taxon>Aspergillaceae</taxon>
        <taxon>Penicillium</taxon>
    </lineage>
</organism>
<dbReference type="CDD" id="cd09270">
    <property type="entry name" value="RNase_H2-B"/>
    <property type="match status" value="1"/>
</dbReference>
<reference evidence="10" key="1">
    <citation type="submission" date="2015-06" db="EMBL/GenBank/DDBJ databases">
        <authorList>
            <person name="Nguyen H."/>
        </authorList>
    </citation>
    <scope>NUCLEOTIDE SEQUENCE</scope>
    <source>
        <strain evidence="10">DAOM 180753</strain>
    </source>
</reference>
<keyword evidence="3" id="KW-0539">Nucleus</keyword>
<feature type="region of interest" description="Disordered" evidence="6">
    <location>
        <begin position="411"/>
        <end position="458"/>
    </location>
</feature>
<feature type="transmembrane region" description="Helical" evidence="7">
    <location>
        <begin position="21"/>
        <end position="42"/>
    </location>
</feature>
<keyword evidence="7" id="KW-1133">Transmembrane helix</keyword>
<dbReference type="GO" id="GO:0006401">
    <property type="term" value="P:RNA catabolic process"/>
    <property type="evidence" value="ECO:0007669"/>
    <property type="project" value="TreeGrafter"/>
</dbReference>
<feature type="domain" description="Ribonuclease H2 subunit B wHTH" evidence="8">
    <location>
        <begin position="178"/>
        <end position="377"/>
    </location>
</feature>
<accession>A0AAI9X9Y7</accession>
<evidence type="ECO:0000313" key="11">
    <source>
        <dbReference type="Proteomes" id="UP001227192"/>
    </source>
</evidence>
<dbReference type="Gene3D" id="1.10.20.120">
    <property type="match status" value="1"/>
</dbReference>
<name>A0AAI9X9Y7_PENTH</name>
<dbReference type="Proteomes" id="UP001227192">
    <property type="component" value="Unassembled WGS sequence"/>
</dbReference>
<dbReference type="Pfam" id="PF09468">
    <property type="entry name" value="RNase_H2-Ydr279"/>
    <property type="match status" value="1"/>
</dbReference>
<evidence type="ECO:0000259" key="8">
    <source>
        <dbReference type="Pfam" id="PF09468"/>
    </source>
</evidence>
<evidence type="ECO:0000259" key="9">
    <source>
        <dbReference type="Pfam" id="PF17745"/>
    </source>
</evidence>
<feature type="compositionally biased region" description="Polar residues" evidence="6">
    <location>
        <begin position="312"/>
        <end position="327"/>
    </location>
</feature>
<evidence type="ECO:0000256" key="2">
    <source>
        <dbReference type="ARBA" id="ARBA00019062"/>
    </source>
</evidence>
<gene>
    <name evidence="10" type="ORF">VN97_g3971</name>
</gene>
<feature type="domain" description="Rnh202 triple barrel" evidence="9">
    <location>
        <begin position="84"/>
        <end position="175"/>
    </location>
</feature>
<reference evidence="10" key="2">
    <citation type="journal article" date="2016" name="Fungal Biol.">
        <title>Ochratoxin A production by Penicillium thymicola.</title>
        <authorList>
            <person name="Nguyen H.D.T."/>
            <person name="McMullin D.R."/>
            <person name="Ponomareva E."/>
            <person name="Riley R."/>
            <person name="Pomraning K.R."/>
            <person name="Baker S.E."/>
            <person name="Seifert K.A."/>
        </authorList>
    </citation>
    <scope>NUCLEOTIDE SEQUENCE</scope>
    <source>
        <strain evidence="10">DAOM 180753</strain>
    </source>
</reference>
<dbReference type="GO" id="GO:0005654">
    <property type="term" value="C:nucleoplasm"/>
    <property type="evidence" value="ECO:0007669"/>
    <property type="project" value="TreeGrafter"/>
</dbReference>
<sequence>MQSESDGSRTGLIGSGRRVRVAVALAILAPSVSTVDLLVFTFTSTYITLTMRTRSAPVSKSKKSEDETKTKPLVAADRPSKTFILPSSTSDNARLLSLPDPQSGDLTRYFFCPDRGIYEFTVVAPPAHMARSILFTPRTRETPSPLEEEKKDPEEPSLQGSITKKAEFLVATPIDAIFFMVPLLAPSSKSGRSLFQPLDDIIDSQDDMPKNLRQVLYDEEFRGSLLARAEAICEVVEAGDEKMFRFNETKLVQELTTKAERMADQGLPVSLEERFVRQALATPLMSVKREDVATSQEPSNEDQESASKSEEGQNSPSTVDTTATPSVATPAGESTPVPQPPGEESTSTDPITRLLRISTALSFMKESYLPATIASRLDEILASAESPIDFKPLKDRLKEIADLRAKALASRDMSNFSRKRALDDEEDDTRAEKKRRKEEEEKKSKAAESQAVKNLKKVNTSGMQKMSSFFAKAAPKKT</sequence>
<dbReference type="AlphaFoldDB" id="A0AAI9X9Y7"/>
<evidence type="ECO:0000256" key="6">
    <source>
        <dbReference type="SAM" id="MobiDB-lite"/>
    </source>
</evidence>
<evidence type="ECO:0000256" key="4">
    <source>
        <dbReference type="ARBA" id="ARBA00024778"/>
    </source>
</evidence>
<dbReference type="Pfam" id="PF17745">
    <property type="entry name" value="Ydr279_N"/>
    <property type="match status" value="1"/>
</dbReference>
<feature type="compositionally biased region" description="Basic and acidic residues" evidence="6">
    <location>
        <begin position="437"/>
        <end position="446"/>
    </location>
</feature>
<evidence type="ECO:0000256" key="3">
    <source>
        <dbReference type="ARBA" id="ARBA00023242"/>
    </source>
</evidence>
<evidence type="ECO:0000256" key="7">
    <source>
        <dbReference type="SAM" id="Phobius"/>
    </source>
</evidence>
<feature type="region of interest" description="Disordered" evidence="6">
    <location>
        <begin position="287"/>
        <end position="351"/>
    </location>
</feature>
<dbReference type="PANTHER" id="PTHR13383:SF11">
    <property type="entry name" value="RIBONUCLEASE H2 SUBUNIT B"/>
    <property type="match status" value="1"/>
</dbReference>
<dbReference type="GO" id="GO:0032299">
    <property type="term" value="C:ribonuclease H2 complex"/>
    <property type="evidence" value="ECO:0007669"/>
    <property type="project" value="InterPro"/>
</dbReference>
<evidence type="ECO:0000256" key="1">
    <source>
        <dbReference type="ARBA" id="ARBA00004123"/>
    </source>
</evidence>
<evidence type="ECO:0000256" key="5">
    <source>
        <dbReference type="ARBA" id="ARBA00033464"/>
    </source>
</evidence>
<keyword evidence="11" id="KW-1185">Reference proteome</keyword>
<dbReference type="InterPro" id="IPR040456">
    <property type="entry name" value="RNase_H2_suB"/>
</dbReference>
<keyword evidence="7" id="KW-0472">Membrane</keyword>
<dbReference type="PANTHER" id="PTHR13383">
    <property type="entry name" value="RIBONUCLEASE H2 SUBUNIT B"/>
    <property type="match status" value="1"/>
</dbReference>
<proteinExistence type="predicted"/>
<comment type="caution">
    <text evidence="10">The sequence shown here is derived from an EMBL/GenBank/DDBJ whole genome shotgun (WGS) entry which is preliminary data.</text>
</comment>
<evidence type="ECO:0000313" key="10">
    <source>
        <dbReference type="EMBL" id="KAJ9489315.1"/>
    </source>
</evidence>
<protein>
    <recommendedName>
        <fullName evidence="2">Ribonuclease H2 subunit B</fullName>
    </recommendedName>
    <alternativeName>
        <fullName evidence="5">Ribonuclease HI subunit B</fullName>
    </alternativeName>
</protein>
<dbReference type="InterPro" id="IPR019024">
    <property type="entry name" value="RNase_H2_suB_wHTH"/>
</dbReference>
<dbReference type="InterPro" id="IPR041195">
    <property type="entry name" value="Rnh202_N"/>
</dbReference>
<keyword evidence="7" id="KW-0812">Transmembrane</keyword>
<feature type="region of interest" description="Disordered" evidence="6">
    <location>
        <begin position="138"/>
        <end position="159"/>
    </location>
</feature>
<dbReference type="EMBL" id="LACB01000088">
    <property type="protein sequence ID" value="KAJ9489315.1"/>
    <property type="molecule type" value="Genomic_DNA"/>
</dbReference>
<comment type="subcellular location">
    <subcellularLocation>
        <location evidence="1">Nucleus</location>
    </subcellularLocation>
</comment>